<reference evidence="1" key="1">
    <citation type="journal article" date="2015" name="Nature">
        <title>Complex archaea that bridge the gap between prokaryotes and eukaryotes.</title>
        <authorList>
            <person name="Spang A."/>
            <person name="Saw J.H."/>
            <person name="Jorgensen S.L."/>
            <person name="Zaremba-Niedzwiedzka K."/>
            <person name="Martijn J."/>
            <person name="Lind A.E."/>
            <person name="van Eijk R."/>
            <person name="Schleper C."/>
            <person name="Guy L."/>
            <person name="Ettema T.J."/>
        </authorList>
    </citation>
    <scope>NUCLEOTIDE SEQUENCE</scope>
</reference>
<proteinExistence type="predicted"/>
<dbReference type="EMBL" id="LAZR01014098">
    <property type="protein sequence ID" value="KKM18973.1"/>
    <property type="molecule type" value="Genomic_DNA"/>
</dbReference>
<organism evidence="1">
    <name type="scientific">marine sediment metagenome</name>
    <dbReference type="NCBI Taxonomy" id="412755"/>
    <lineage>
        <taxon>unclassified sequences</taxon>
        <taxon>metagenomes</taxon>
        <taxon>ecological metagenomes</taxon>
    </lineage>
</organism>
<dbReference type="AlphaFoldDB" id="A0A0F9KA49"/>
<gene>
    <name evidence="1" type="ORF">LCGC14_1660300</name>
</gene>
<accession>A0A0F9KA49</accession>
<evidence type="ECO:0000313" key="1">
    <source>
        <dbReference type="EMBL" id="KKM18973.1"/>
    </source>
</evidence>
<name>A0A0F9KA49_9ZZZZ</name>
<comment type="caution">
    <text evidence="1">The sequence shown here is derived from an EMBL/GenBank/DDBJ whole genome shotgun (WGS) entry which is preliminary data.</text>
</comment>
<sequence length="89" mass="10074">MPLQVFECPEHGEFQITLKFSDHVPRFKLCPVMVKYHGLHDKTNNRGCNTQSQCSTHKCNWRSKHIIKPIACAIVEGGTGGGKDMHLVR</sequence>
<protein>
    <submittedName>
        <fullName evidence="1">Uncharacterized protein</fullName>
    </submittedName>
</protein>